<proteinExistence type="predicted"/>
<evidence type="ECO:0000259" key="7">
    <source>
        <dbReference type="Pfam" id="PF00425"/>
    </source>
</evidence>
<feature type="compositionally biased region" description="Low complexity" evidence="5">
    <location>
        <begin position="401"/>
        <end position="418"/>
    </location>
</feature>
<dbReference type="PANTHER" id="PTHR11236:SF49">
    <property type="entry name" value="ANTHRANILATE SYNTHASE COMPONENT 1"/>
    <property type="match status" value="1"/>
</dbReference>
<dbReference type="EMBL" id="JAAGLQ010000126">
    <property type="protein sequence ID" value="NEA15092.1"/>
    <property type="molecule type" value="Genomic_DNA"/>
</dbReference>
<evidence type="ECO:0000256" key="4">
    <source>
        <dbReference type="ARBA" id="ARBA00047683"/>
    </source>
</evidence>
<dbReference type="InterPro" id="IPR019999">
    <property type="entry name" value="Anth_synth_I-like"/>
</dbReference>
<dbReference type="InterPro" id="IPR006221">
    <property type="entry name" value="TrpG/PapA_dom"/>
</dbReference>
<dbReference type="AlphaFoldDB" id="A0A6N9TXU1"/>
<dbReference type="EC" id="4.1.3.27" evidence="1"/>
<keyword evidence="3" id="KW-0456">Lyase</keyword>
<feature type="domain" description="Glutamine amidotransferase" evidence="6">
    <location>
        <begin position="461"/>
        <end position="642"/>
    </location>
</feature>
<dbReference type="InterPro" id="IPR005801">
    <property type="entry name" value="ADC_synthase"/>
</dbReference>
<name>A0A6N9TXU1_STRHA</name>
<dbReference type="Pfam" id="PF00117">
    <property type="entry name" value="GATase"/>
    <property type="match status" value="1"/>
</dbReference>
<gene>
    <name evidence="8" type="ORF">G3I29_06015</name>
</gene>
<evidence type="ECO:0000313" key="9">
    <source>
        <dbReference type="Proteomes" id="UP000471293"/>
    </source>
</evidence>
<evidence type="ECO:0000313" key="8">
    <source>
        <dbReference type="EMBL" id="NEA15092.1"/>
    </source>
</evidence>
<keyword evidence="2" id="KW-0315">Glutamine amidotransferase</keyword>
<dbReference type="PRINTS" id="PR00096">
    <property type="entry name" value="GATASE"/>
</dbReference>
<dbReference type="InterPro" id="IPR029062">
    <property type="entry name" value="Class_I_gatase-like"/>
</dbReference>
<evidence type="ECO:0000256" key="2">
    <source>
        <dbReference type="ARBA" id="ARBA00022962"/>
    </source>
</evidence>
<dbReference type="Proteomes" id="UP000471293">
    <property type="component" value="Unassembled WGS sequence"/>
</dbReference>
<dbReference type="PROSITE" id="PS51273">
    <property type="entry name" value="GATASE_TYPE_1"/>
    <property type="match status" value="1"/>
</dbReference>
<sequence length="657" mass="70722">MNPGAPDAFAGGPDPLLRRILDGGPPPFALVHRPRTTGPDRLELMTGTLSRPGSLAGLPLAQGPGTSRHDVLAVLPYRLLAERGYTCPDDGTPLLALTIDEQRLLSRREFLRHVPDLPLRMEEHGFDLDDDAYARTAARIIRDEIGRGTGANFVFRRTYRADLADWGVAAALAFFRRLLLREPGAYWTFLIHTGDRCLVGATPEQHVALDGGAVTMNPISGTYRYPESGAEPEGVMDFLRDTKESDELFMVLDEELKMMGRVCDRGGRVRGPYLKEMERLAHTEYVIEGSSGRGVRDILRETMFAPTVTGSPLESACRVIGTYEPQGRGYYSGVAALIGRDDGGGTVLDSSILIRTADIDRTGSLSLGVGATLVRHSSPRAEVAETHAKAAGLLSALRAAPDTGPTAGAGTGAPARGPGLRDHPDVRAALANRNATLADFWLADPDGRGEPVDRLAGRRLLVVDGEDTFTSMARHCLAALGLDVTVRRFDEPYTLDGQDFVIVGPGPGDPARYTDPKIAHLRDLTGRLLRSRTPFLAVCLGHQVLSSLLGLDLVRRPEPNQGSQRKIDLFGRPELVGFYNTFAARSPGAPLTCPYRGGAVRVCHDPGSGEVHALRGPGYASVQFHPASVLTRNGTALLRDLLLGTVPDGFPPRARGA</sequence>
<dbReference type="SUPFAM" id="SSF52317">
    <property type="entry name" value="Class I glutamine amidotransferase-like"/>
    <property type="match status" value="1"/>
</dbReference>
<evidence type="ECO:0000256" key="5">
    <source>
        <dbReference type="SAM" id="MobiDB-lite"/>
    </source>
</evidence>
<dbReference type="InterPro" id="IPR015890">
    <property type="entry name" value="Chorismate_C"/>
</dbReference>
<dbReference type="CDD" id="cd01743">
    <property type="entry name" value="GATase1_Anthranilate_Synthase"/>
    <property type="match status" value="1"/>
</dbReference>
<dbReference type="PRINTS" id="PR00097">
    <property type="entry name" value="ANTSNTHASEII"/>
</dbReference>
<dbReference type="Pfam" id="PF00425">
    <property type="entry name" value="Chorismate_bind"/>
    <property type="match status" value="1"/>
</dbReference>
<comment type="caution">
    <text evidence="8">The sequence shown here is derived from an EMBL/GenBank/DDBJ whole genome shotgun (WGS) entry which is preliminary data.</text>
</comment>
<evidence type="ECO:0000256" key="1">
    <source>
        <dbReference type="ARBA" id="ARBA00012266"/>
    </source>
</evidence>
<comment type="catalytic activity">
    <reaction evidence="4">
        <text>chorismate + L-glutamine = anthranilate + pyruvate + L-glutamate + H(+)</text>
        <dbReference type="Rhea" id="RHEA:21732"/>
        <dbReference type="ChEBI" id="CHEBI:15361"/>
        <dbReference type="ChEBI" id="CHEBI:15378"/>
        <dbReference type="ChEBI" id="CHEBI:16567"/>
        <dbReference type="ChEBI" id="CHEBI:29748"/>
        <dbReference type="ChEBI" id="CHEBI:29985"/>
        <dbReference type="ChEBI" id="CHEBI:58359"/>
        <dbReference type="EC" id="4.1.3.27"/>
    </reaction>
</comment>
<dbReference type="GO" id="GO:0000162">
    <property type="term" value="P:L-tryptophan biosynthetic process"/>
    <property type="evidence" value="ECO:0007669"/>
    <property type="project" value="TreeGrafter"/>
</dbReference>
<dbReference type="GO" id="GO:0004049">
    <property type="term" value="F:anthranilate synthase activity"/>
    <property type="evidence" value="ECO:0007669"/>
    <property type="project" value="UniProtKB-EC"/>
</dbReference>
<dbReference type="Gene3D" id="3.40.50.880">
    <property type="match status" value="1"/>
</dbReference>
<dbReference type="RefSeq" id="WP_164342839.1">
    <property type="nucleotide sequence ID" value="NZ_JAAGLQ010000126.1"/>
</dbReference>
<dbReference type="InterPro" id="IPR017926">
    <property type="entry name" value="GATASE"/>
</dbReference>
<dbReference type="Gene3D" id="3.60.120.10">
    <property type="entry name" value="Anthranilate synthase"/>
    <property type="match status" value="1"/>
</dbReference>
<feature type="region of interest" description="Disordered" evidence="5">
    <location>
        <begin position="401"/>
        <end position="424"/>
    </location>
</feature>
<feature type="domain" description="Chorismate-utilising enzyme C-terminal" evidence="7">
    <location>
        <begin position="140"/>
        <end position="389"/>
    </location>
</feature>
<dbReference type="PRINTS" id="PR00099">
    <property type="entry name" value="CPSGATASE"/>
</dbReference>
<evidence type="ECO:0000256" key="3">
    <source>
        <dbReference type="ARBA" id="ARBA00023239"/>
    </source>
</evidence>
<reference evidence="8 9" key="1">
    <citation type="submission" date="2020-01" db="EMBL/GenBank/DDBJ databases">
        <title>Insect and environment-associated Actinomycetes.</title>
        <authorList>
            <person name="Currrie C."/>
            <person name="Chevrette M."/>
            <person name="Carlson C."/>
            <person name="Stubbendieck R."/>
            <person name="Wendt-Pienkowski E."/>
        </authorList>
    </citation>
    <scope>NUCLEOTIDE SEQUENCE [LARGE SCALE GENOMIC DNA]</scope>
    <source>
        <strain evidence="8 9">SID11342</strain>
    </source>
</reference>
<protein>
    <recommendedName>
        <fullName evidence="1">anthranilate synthase</fullName>
        <ecNumber evidence="1">4.1.3.27</ecNumber>
    </recommendedName>
</protein>
<dbReference type="SUPFAM" id="SSF56322">
    <property type="entry name" value="ADC synthase"/>
    <property type="match status" value="1"/>
</dbReference>
<organism evidence="8 9">
    <name type="scientific">Streptomyces halstedii</name>
    <dbReference type="NCBI Taxonomy" id="1944"/>
    <lineage>
        <taxon>Bacteria</taxon>
        <taxon>Bacillati</taxon>
        <taxon>Actinomycetota</taxon>
        <taxon>Actinomycetes</taxon>
        <taxon>Kitasatosporales</taxon>
        <taxon>Streptomycetaceae</taxon>
        <taxon>Streptomyces</taxon>
    </lineage>
</organism>
<evidence type="ECO:0000259" key="6">
    <source>
        <dbReference type="Pfam" id="PF00117"/>
    </source>
</evidence>
<accession>A0A6N9TXU1</accession>
<dbReference type="PANTHER" id="PTHR11236">
    <property type="entry name" value="AMINOBENZOATE/ANTHRANILATE SYNTHASE"/>
    <property type="match status" value="1"/>
</dbReference>